<dbReference type="AlphaFoldDB" id="R7YTI7"/>
<feature type="chain" id="PRO_5004450108" description="ASST-domain-containing protein" evidence="2">
    <location>
        <begin position="33"/>
        <end position="640"/>
    </location>
</feature>
<keyword evidence="1" id="KW-0472">Membrane</keyword>
<evidence type="ECO:0000313" key="4">
    <source>
        <dbReference type="Proteomes" id="UP000016924"/>
    </source>
</evidence>
<dbReference type="eggNOG" id="ENOG502SI9I">
    <property type="taxonomic scope" value="Eukaryota"/>
</dbReference>
<proteinExistence type="predicted"/>
<dbReference type="InterPro" id="IPR053143">
    <property type="entry name" value="Arylsulfate_ST"/>
</dbReference>
<dbReference type="STRING" id="1168221.R7YTI7"/>
<dbReference type="HOGENOM" id="CLU_018249_1_0_1"/>
<dbReference type="GeneID" id="19901696"/>
<keyword evidence="2" id="KW-0732">Signal</keyword>
<dbReference type="InterPro" id="IPR039535">
    <property type="entry name" value="ASST-like"/>
</dbReference>
<sequence length="640" mass="71562">MSPATSLPWQQFCHACYFPLALLLCCVSTALAQLNNETSPTSVFFSRPDLHPPAIHLEILKPEAVTPGYIFLAPYRNIDSGPYIYDNYGNLVWSGAGTSGASTAHAPRVCRYHGADHLCCFQGNQHHGFARGRGIIIDQNYRVVKTVESSGSAPPSDMHEFRLLDEGRRALLTAYQPRTYDLSAYGIGGGMGWITDGVFQEVDVETGELMFEWRSLDHISPTASYTMAGTTDTSGNGLAEDTPWDYFHINSIDKNDEGDYLISARHMHCIYKISGQDGRVLWQLHGANSDFRLNDFNFSSQHHARWLKENVTHTILSLFDNASNTFNITNKWSRAMVVSIDHVHRTAYLLYTWEAPDQEGGVSAGSQGNFQLLPNGHAFIGWGDHAYFSEHSDIGEPVLYGKLAYWGSNVMMYRCYKSNWTATPRTSPTIWTYSRTGNNDSGLVSYVSWNGATEVHSWKFYAGDTAKGPWKMISSAIKTGFETSTRILEVYNYTFAEAIDRHGKQMRRSSVVRTFIPSAALSPSCDNSGCNGIHPAEGQDMTGKNPGVVNVTLETDLDSSSYYPHSQHRHGTGGTVAATLLGASFAGLLLTWLYRRKEHLGLDRGFQYHGLREWYLRSLNRYGLRKRFLEGYSKVREAEA</sequence>
<dbReference type="PANTHER" id="PTHR35340:SF9">
    <property type="entry name" value="ASST-DOMAIN-CONTAINING PROTEIN"/>
    <property type="match status" value="1"/>
</dbReference>
<name>R7YTI7_CONA1</name>
<dbReference type="PANTHER" id="PTHR35340">
    <property type="entry name" value="PQQ ENZYME REPEAT PROTEIN-RELATED"/>
    <property type="match status" value="1"/>
</dbReference>
<feature type="signal peptide" evidence="2">
    <location>
        <begin position="1"/>
        <end position="32"/>
    </location>
</feature>
<dbReference type="EMBL" id="JH767572">
    <property type="protein sequence ID" value="EON65148.1"/>
    <property type="molecule type" value="Genomic_DNA"/>
</dbReference>
<accession>R7YTI7</accession>
<evidence type="ECO:0000256" key="1">
    <source>
        <dbReference type="SAM" id="Phobius"/>
    </source>
</evidence>
<protein>
    <recommendedName>
        <fullName evidence="5">ASST-domain-containing protein</fullName>
    </recommendedName>
</protein>
<dbReference type="Pfam" id="PF14269">
    <property type="entry name" value="Arylsulfotran_2"/>
    <property type="match status" value="1"/>
</dbReference>
<organism evidence="3 4">
    <name type="scientific">Coniosporium apollinis (strain CBS 100218)</name>
    <name type="common">Rock-inhabiting black yeast</name>
    <dbReference type="NCBI Taxonomy" id="1168221"/>
    <lineage>
        <taxon>Eukaryota</taxon>
        <taxon>Fungi</taxon>
        <taxon>Dikarya</taxon>
        <taxon>Ascomycota</taxon>
        <taxon>Pezizomycotina</taxon>
        <taxon>Dothideomycetes</taxon>
        <taxon>Dothideomycetes incertae sedis</taxon>
        <taxon>Coniosporium</taxon>
    </lineage>
</organism>
<evidence type="ECO:0000256" key="2">
    <source>
        <dbReference type="SAM" id="SignalP"/>
    </source>
</evidence>
<reference evidence="4" key="1">
    <citation type="submission" date="2012-06" db="EMBL/GenBank/DDBJ databases">
        <title>The genome sequence of Coniosporium apollinis CBS 100218.</title>
        <authorList>
            <consortium name="The Broad Institute Genome Sequencing Platform"/>
            <person name="Cuomo C."/>
            <person name="Gorbushina A."/>
            <person name="Noack S."/>
            <person name="Walker B."/>
            <person name="Young S.K."/>
            <person name="Zeng Q."/>
            <person name="Gargeya S."/>
            <person name="Fitzgerald M."/>
            <person name="Haas B."/>
            <person name="Abouelleil A."/>
            <person name="Alvarado L."/>
            <person name="Arachchi H.M."/>
            <person name="Berlin A.M."/>
            <person name="Chapman S.B."/>
            <person name="Goldberg J."/>
            <person name="Griggs A."/>
            <person name="Gujja S."/>
            <person name="Hansen M."/>
            <person name="Howarth C."/>
            <person name="Imamovic A."/>
            <person name="Larimer J."/>
            <person name="McCowan C."/>
            <person name="Montmayeur A."/>
            <person name="Murphy C."/>
            <person name="Neiman D."/>
            <person name="Pearson M."/>
            <person name="Priest M."/>
            <person name="Roberts A."/>
            <person name="Saif S."/>
            <person name="Shea T."/>
            <person name="Sisk P."/>
            <person name="Sykes S."/>
            <person name="Wortman J."/>
            <person name="Nusbaum C."/>
            <person name="Birren B."/>
        </authorList>
    </citation>
    <scope>NUCLEOTIDE SEQUENCE [LARGE SCALE GENOMIC DNA]</scope>
    <source>
        <strain evidence="4">CBS 100218</strain>
    </source>
</reference>
<dbReference type="RefSeq" id="XP_007780465.1">
    <property type="nucleotide sequence ID" value="XM_007782275.1"/>
</dbReference>
<dbReference type="OrthoDB" id="5427350at2759"/>
<evidence type="ECO:0000313" key="3">
    <source>
        <dbReference type="EMBL" id="EON65148.1"/>
    </source>
</evidence>
<keyword evidence="4" id="KW-1185">Reference proteome</keyword>
<gene>
    <name evidence="3" type="ORF">W97_04385</name>
</gene>
<dbReference type="OMA" id="HEPWDYF"/>
<dbReference type="Proteomes" id="UP000016924">
    <property type="component" value="Unassembled WGS sequence"/>
</dbReference>
<feature type="transmembrane region" description="Helical" evidence="1">
    <location>
        <begin position="574"/>
        <end position="594"/>
    </location>
</feature>
<keyword evidence="1" id="KW-1133">Transmembrane helix</keyword>
<keyword evidence="1" id="KW-0812">Transmembrane</keyword>
<evidence type="ECO:0008006" key="5">
    <source>
        <dbReference type="Google" id="ProtNLM"/>
    </source>
</evidence>